<dbReference type="Gene3D" id="3.40.50.720">
    <property type="entry name" value="NAD(P)-binding Rossmann-like Domain"/>
    <property type="match status" value="1"/>
</dbReference>
<sequence>MLAAMRLLITGAAGFVGSYLPPALTRACGRDIEVIATSKTSGHHPVHGYVEALNVQDRAAVRQALERYAPTHVIHLAGIASPAAVDTDLRLAWDAHLGSALNLSEAILTHVPSCWLLHIGTGMIYGNSAKSGEPLGEDALLAPIDSYSASKAAADLALGAMVQRGLKCIRLRPFNHSGPGQSEAFVLPAFAMQIARIEAGLAPPVLQVGNLDAERDFLDVRDVADAYALAAQQAGSLEPGAIFNIASGTPRRIGAILECLLARSRVTIDVAHDPARMRPSDLPRILGNAARAKEVLGWSPRHTFEDMVSAVLDDWRARIAKL</sequence>
<comment type="caution">
    <text evidence="2">The sequence shown here is derived from an EMBL/GenBank/DDBJ whole genome shotgun (WGS) entry which is preliminary data.</text>
</comment>
<accession>A0A927HX86</accession>
<dbReference type="EMBL" id="JACXWY010000003">
    <property type="protein sequence ID" value="MBD3845155.1"/>
    <property type="molecule type" value="Genomic_DNA"/>
</dbReference>
<dbReference type="SUPFAM" id="SSF51735">
    <property type="entry name" value="NAD(P)-binding Rossmann-fold domains"/>
    <property type="match status" value="1"/>
</dbReference>
<evidence type="ECO:0000313" key="2">
    <source>
        <dbReference type="EMBL" id="MBD3845155.1"/>
    </source>
</evidence>
<keyword evidence="3" id="KW-1185">Reference proteome</keyword>
<organism evidence="2 3">
    <name type="scientific">Bosea spartocytisi</name>
    <dbReference type="NCBI Taxonomy" id="2773451"/>
    <lineage>
        <taxon>Bacteria</taxon>
        <taxon>Pseudomonadati</taxon>
        <taxon>Pseudomonadota</taxon>
        <taxon>Alphaproteobacteria</taxon>
        <taxon>Hyphomicrobiales</taxon>
        <taxon>Boseaceae</taxon>
        <taxon>Bosea</taxon>
    </lineage>
</organism>
<dbReference type="InterPro" id="IPR016040">
    <property type="entry name" value="NAD(P)-bd_dom"/>
</dbReference>
<protein>
    <submittedName>
        <fullName evidence="2">GDP-mannose 4,6-dehydratase</fullName>
    </submittedName>
</protein>
<name>A0A927HX86_9HYPH</name>
<dbReference type="AlphaFoldDB" id="A0A927HX86"/>
<dbReference type="Gene3D" id="3.90.25.10">
    <property type="entry name" value="UDP-galactose 4-epimerase, domain 1"/>
    <property type="match status" value="1"/>
</dbReference>
<gene>
    <name evidence="2" type="ORF">IED13_05565</name>
</gene>
<dbReference type="Pfam" id="PF16363">
    <property type="entry name" value="GDP_Man_Dehyd"/>
    <property type="match status" value="1"/>
</dbReference>
<feature type="domain" description="NAD(P)-binding" evidence="1">
    <location>
        <begin position="8"/>
        <end position="309"/>
    </location>
</feature>
<evidence type="ECO:0000259" key="1">
    <source>
        <dbReference type="Pfam" id="PF16363"/>
    </source>
</evidence>
<dbReference type="PANTHER" id="PTHR43000">
    <property type="entry name" value="DTDP-D-GLUCOSE 4,6-DEHYDRATASE-RELATED"/>
    <property type="match status" value="1"/>
</dbReference>
<dbReference type="Proteomes" id="UP000619295">
    <property type="component" value="Unassembled WGS sequence"/>
</dbReference>
<reference evidence="2" key="1">
    <citation type="submission" date="2020-09" db="EMBL/GenBank/DDBJ databases">
        <title>Bosea spartocytisi sp. nov. a root nodule endophyte of Spartocytisus supranubius in the high mountain ecosystem fo the Teide National Park (Canary Islands, Spain).</title>
        <authorList>
            <person name="Pulido-Suarez L."/>
            <person name="Peix A."/>
            <person name="Igual J.M."/>
            <person name="Socas-Perez N."/>
            <person name="Velazquez E."/>
            <person name="Flores-Felix J.D."/>
            <person name="Leon-Barrios M."/>
        </authorList>
    </citation>
    <scope>NUCLEOTIDE SEQUENCE</scope>
    <source>
        <strain evidence="2">SSUT16</strain>
    </source>
</reference>
<dbReference type="InterPro" id="IPR036291">
    <property type="entry name" value="NAD(P)-bd_dom_sf"/>
</dbReference>
<evidence type="ECO:0000313" key="3">
    <source>
        <dbReference type="Proteomes" id="UP000619295"/>
    </source>
</evidence>
<proteinExistence type="predicted"/>